<dbReference type="Gene3D" id="3.40.50.150">
    <property type="entry name" value="Vaccinia Virus protein VP39"/>
    <property type="match status" value="1"/>
</dbReference>
<evidence type="ECO:0000313" key="1">
    <source>
        <dbReference type="EMBL" id="ANY68617.1"/>
    </source>
</evidence>
<dbReference type="RefSeq" id="WP_099519723.1">
    <property type="nucleotide sequence ID" value="NZ_CP016808.1"/>
</dbReference>
<dbReference type="PANTHER" id="PTHR38451">
    <property type="entry name" value="TRNA (ADENINE(22)-N(1))-METHYLTRANSFERASE"/>
    <property type="match status" value="1"/>
</dbReference>
<sequence length="262" mass="28795">MLKLSNRLQTIAGYVTEGSRIADIGSDHAQLPVYLLQAGVVPSAIAGELNKGPFDAARRQGAAVGLLHKLDVRQGDGLSVIEPLEVDTVTIAGMGGALMSDILEAGYQAGKLEGVKELVLQPNVGEDRVRSWLLEHGWSLLAETIMEEDGKIYEVLHAQKQSDQETKEHNADVYDISLLPDSLPEEIRYALLVRMGPFLLRKPIPVFHQKWQAELEKLDRVCQSLSLSEQPEAAGKLAQLRHEMTIMKEVLACLPMDTPSSK</sequence>
<gene>
    <name evidence="1" type="ORF">BBD42_20670</name>
</gene>
<organism evidence="1">
    <name type="scientific">Paenibacillus sp. BIHB 4019</name>
    <dbReference type="NCBI Taxonomy" id="1870819"/>
    <lineage>
        <taxon>Bacteria</taxon>
        <taxon>Bacillati</taxon>
        <taxon>Bacillota</taxon>
        <taxon>Bacilli</taxon>
        <taxon>Bacillales</taxon>
        <taxon>Paenibacillaceae</taxon>
        <taxon>Paenibacillus</taxon>
    </lineage>
</organism>
<dbReference type="GO" id="GO:0032259">
    <property type="term" value="P:methylation"/>
    <property type="evidence" value="ECO:0007669"/>
    <property type="project" value="UniProtKB-KW"/>
</dbReference>
<protein>
    <submittedName>
        <fullName evidence="1">SAM-dependent methyltransferase</fullName>
    </submittedName>
</protein>
<keyword evidence="1" id="KW-0489">Methyltransferase</keyword>
<accession>A0A1B2DLN8</accession>
<dbReference type="Gene3D" id="1.10.287.1890">
    <property type="match status" value="1"/>
</dbReference>
<dbReference type="InterPro" id="IPR029063">
    <property type="entry name" value="SAM-dependent_MTases_sf"/>
</dbReference>
<dbReference type="PANTHER" id="PTHR38451:SF1">
    <property type="entry name" value="TRNA (ADENINE(22)-N(1))-METHYLTRANSFERASE"/>
    <property type="match status" value="1"/>
</dbReference>
<proteinExistence type="predicted"/>
<name>A0A1B2DLN8_9BACL</name>
<dbReference type="InterPro" id="IPR006901">
    <property type="entry name" value="TrmK"/>
</dbReference>
<dbReference type="SUPFAM" id="SSF53335">
    <property type="entry name" value="S-adenosyl-L-methionine-dependent methyltransferases"/>
    <property type="match status" value="1"/>
</dbReference>
<dbReference type="GO" id="GO:0160105">
    <property type="term" value="F:tRNA (adenine(22)-N1)-methyltransferase activity"/>
    <property type="evidence" value="ECO:0007669"/>
    <property type="project" value="InterPro"/>
</dbReference>
<reference evidence="1" key="1">
    <citation type="submission" date="2016-08" db="EMBL/GenBank/DDBJ databases">
        <title>Complete Genome Seqeunce of Paenibacillus sp. BIHB 4019 from tea rhizoplane.</title>
        <authorList>
            <person name="Thakur R."/>
            <person name="Swarnkar M.K."/>
            <person name="Gulati A."/>
        </authorList>
    </citation>
    <scope>NUCLEOTIDE SEQUENCE [LARGE SCALE GENOMIC DNA]</scope>
    <source>
        <strain evidence="1">BIHB4019</strain>
    </source>
</reference>
<dbReference type="EMBL" id="CP016808">
    <property type="protein sequence ID" value="ANY68617.1"/>
    <property type="molecule type" value="Genomic_DNA"/>
</dbReference>
<dbReference type="AlphaFoldDB" id="A0A1B2DLN8"/>
<dbReference type="Pfam" id="PF04816">
    <property type="entry name" value="TrmK"/>
    <property type="match status" value="1"/>
</dbReference>
<keyword evidence="1" id="KW-0808">Transferase</keyword>
<dbReference type="PIRSF" id="PIRSF018637">
    <property type="entry name" value="TrmK"/>
    <property type="match status" value="1"/>
</dbReference>